<dbReference type="GO" id="GO:0004499">
    <property type="term" value="F:N,N-dimethylaniline monooxygenase activity"/>
    <property type="evidence" value="ECO:0007669"/>
    <property type="project" value="InterPro"/>
</dbReference>
<dbReference type="Pfam" id="PF00743">
    <property type="entry name" value="FMO-like"/>
    <property type="match status" value="1"/>
</dbReference>
<dbReference type="SUPFAM" id="SSF51905">
    <property type="entry name" value="FAD/NAD(P)-binding domain"/>
    <property type="match status" value="1"/>
</dbReference>
<dbReference type="AlphaFoldDB" id="A0AAN9SU26"/>
<dbReference type="InterPro" id="IPR036188">
    <property type="entry name" value="FAD/NAD-bd_sf"/>
</dbReference>
<keyword evidence="7 8" id="KW-0503">Monooxygenase</keyword>
<evidence type="ECO:0000313" key="9">
    <source>
        <dbReference type="EMBL" id="KAK7405497.1"/>
    </source>
</evidence>
<organism evidence="9 10">
    <name type="scientific">Psophocarpus tetragonolobus</name>
    <name type="common">Winged bean</name>
    <name type="synonym">Dolichos tetragonolobus</name>
    <dbReference type="NCBI Taxonomy" id="3891"/>
    <lineage>
        <taxon>Eukaryota</taxon>
        <taxon>Viridiplantae</taxon>
        <taxon>Streptophyta</taxon>
        <taxon>Embryophyta</taxon>
        <taxon>Tracheophyta</taxon>
        <taxon>Spermatophyta</taxon>
        <taxon>Magnoliopsida</taxon>
        <taxon>eudicotyledons</taxon>
        <taxon>Gunneridae</taxon>
        <taxon>Pentapetalae</taxon>
        <taxon>rosids</taxon>
        <taxon>fabids</taxon>
        <taxon>Fabales</taxon>
        <taxon>Fabaceae</taxon>
        <taxon>Papilionoideae</taxon>
        <taxon>50 kb inversion clade</taxon>
        <taxon>NPAAA clade</taxon>
        <taxon>indigoferoid/millettioid clade</taxon>
        <taxon>Phaseoleae</taxon>
        <taxon>Psophocarpus</taxon>
    </lineage>
</organism>
<evidence type="ECO:0000256" key="5">
    <source>
        <dbReference type="ARBA" id="ARBA00022857"/>
    </source>
</evidence>
<evidence type="ECO:0000256" key="8">
    <source>
        <dbReference type="RuleBase" id="RU361177"/>
    </source>
</evidence>
<protein>
    <recommendedName>
        <fullName evidence="8">Flavin-containing monooxygenase</fullName>
        <ecNumber evidence="8">1.-.-.-</ecNumber>
    </recommendedName>
</protein>
<dbReference type="PANTHER" id="PTHR23023">
    <property type="entry name" value="DIMETHYLANILINE MONOOXYGENASE"/>
    <property type="match status" value="1"/>
</dbReference>
<sequence>MYERLQRENHNVVVFEQNHVVGGNWVYDPRTESDPLSLDPNRETVHSSVYVSLRTNLPRAIMSFRDFPFLRSEHDPRTFPGHEEVFRFLNRFTDEFGIQQLIRFGRRVVRVERENEGWSVESLVRSSGSVNREVFEAVVVCSGHYSTPRIAEIEGIEKWKGFQMHSHNYRVPEPFRNQIVLLVGYGPSAYDITQDILPVAKEVHIAVKYNRYRVKFKNVRYHDMIRCVNEDGLIAFQDGSYIFADSIIHCTGVLSGKILLPTEVEMMDSIQDIYRQMEKNGLPQSCTLSLRPLQVDYKHWLVAQNDLPPLEEWRENLLAECIKKLIELPDKYRDQWDDAYRNTIIQT</sequence>
<evidence type="ECO:0000256" key="2">
    <source>
        <dbReference type="ARBA" id="ARBA00009183"/>
    </source>
</evidence>
<keyword evidence="4 8" id="KW-0274">FAD</keyword>
<keyword evidence="10" id="KW-1185">Reference proteome</keyword>
<comment type="similarity">
    <text evidence="2 8">Belongs to the FMO family.</text>
</comment>
<gene>
    <name evidence="9" type="ORF">VNO78_06848</name>
</gene>
<keyword evidence="6 8" id="KW-0560">Oxidoreductase</keyword>
<evidence type="ECO:0000256" key="1">
    <source>
        <dbReference type="ARBA" id="ARBA00001974"/>
    </source>
</evidence>
<dbReference type="Gene3D" id="3.50.50.60">
    <property type="entry name" value="FAD/NAD(P)-binding domain"/>
    <property type="match status" value="1"/>
</dbReference>
<dbReference type="InterPro" id="IPR050346">
    <property type="entry name" value="FMO-like"/>
</dbReference>
<dbReference type="GO" id="GO:0050661">
    <property type="term" value="F:NADP binding"/>
    <property type="evidence" value="ECO:0007669"/>
    <property type="project" value="InterPro"/>
</dbReference>
<evidence type="ECO:0000256" key="3">
    <source>
        <dbReference type="ARBA" id="ARBA00022630"/>
    </source>
</evidence>
<dbReference type="FunFam" id="3.50.50.60:FF:000138">
    <property type="entry name" value="Flavin-containing monooxygenase"/>
    <property type="match status" value="1"/>
</dbReference>
<proteinExistence type="inferred from homology"/>
<dbReference type="EMBL" id="JAYMYS010000002">
    <property type="protein sequence ID" value="KAK7405497.1"/>
    <property type="molecule type" value="Genomic_DNA"/>
</dbReference>
<comment type="caution">
    <text evidence="9">The sequence shown here is derived from an EMBL/GenBank/DDBJ whole genome shotgun (WGS) entry which is preliminary data.</text>
</comment>
<accession>A0AAN9SU26</accession>
<evidence type="ECO:0000256" key="7">
    <source>
        <dbReference type="ARBA" id="ARBA00023033"/>
    </source>
</evidence>
<keyword evidence="5" id="KW-0521">NADP</keyword>
<dbReference type="Proteomes" id="UP001386955">
    <property type="component" value="Unassembled WGS sequence"/>
</dbReference>
<evidence type="ECO:0000313" key="10">
    <source>
        <dbReference type="Proteomes" id="UP001386955"/>
    </source>
</evidence>
<dbReference type="InterPro" id="IPR020946">
    <property type="entry name" value="Flavin_mOase-like"/>
</dbReference>
<dbReference type="GO" id="GO:0050660">
    <property type="term" value="F:flavin adenine dinucleotide binding"/>
    <property type="evidence" value="ECO:0007669"/>
    <property type="project" value="InterPro"/>
</dbReference>
<name>A0AAN9SU26_PSOTE</name>
<evidence type="ECO:0000256" key="4">
    <source>
        <dbReference type="ARBA" id="ARBA00022827"/>
    </source>
</evidence>
<keyword evidence="3 8" id="KW-0285">Flavoprotein</keyword>
<comment type="cofactor">
    <cofactor evidence="1 8">
        <name>FAD</name>
        <dbReference type="ChEBI" id="CHEBI:57692"/>
    </cofactor>
</comment>
<reference evidence="9 10" key="1">
    <citation type="submission" date="2024-01" db="EMBL/GenBank/DDBJ databases">
        <title>The genomes of 5 underutilized Papilionoideae crops provide insights into root nodulation and disease resistanc.</title>
        <authorList>
            <person name="Jiang F."/>
        </authorList>
    </citation>
    <scope>NUCLEOTIDE SEQUENCE [LARGE SCALE GENOMIC DNA]</scope>
    <source>
        <strain evidence="9">DUOXIRENSHENG_FW03</strain>
        <tissue evidence="9">Leaves</tissue>
    </source>
</reference>
<evidence type="ECO:0000256" key="6">
    <source>
        <dbReference type="ARBA" id="ARBA00023002"/>
    </source>
</evidence>
<dbReference type="EC" id="1.-.-.-" evidence="8"/>